<evidence type="ECO:0000313" key="2">
    <source>
        <dbReference type="EMBL" id="KAB0670092.1"/>
    </source>
</evidence>
<keyword evidence="1" id="KW-0732">Signal</keyword>
<sequence>MIWRVVLVAGLLLSVAACSKASESKTSPEKSANSSSSGVKKVAILIGQMKNPADSGAVYKFIADKLAGDSNVQIVTDNNTAQYWYMLQTYEPSSGTIVAASTFINFGNRQFVTNTGLLQKVSFENSVQNDIVSFQRFLKEN</sequence>
<proteinExistence type="predicted"/>
<comment type="caution">
    <text evidence="2">The sequence shown here is derived from an EMBL/GenBank/DDBJ whole genome shotgun (WGS) entry which is preliminary data.</text>
</comment>
<organism evidence="2 3">
    <name type="scientific">Oryzomonas sagensis</name>
    <dbReference type="NCBI Taxonomy" id="2603857"/>
    <lineage>
        <taxon>Bacteria</taxon>
        <taxon>Pseudomonadati</taxon>
        <taxon>Thermodesulfobacteriota</taxon>
        <taxon>Desulfuromonadia</taxon>
        <taxon>Geobacterales</taxon>
        <taxon>Geobacteraceae</taxon>
        <taxon>Oryzomonas</taxon>
    </lineage>
</organism>
<name>A0ABQ6TN72_9BACT</name>
<protein>
    <recommendedName>
        <fullName evidence="4">Lipoprotein</fullName>
    </recommendedName>
</protein>
<evidence type="ECO:0008006" key="4">
    <source>
        <dbReference type="Google" id="ProtNLM"/>
    </source>
</evidence>
<dbReference type="PROSITE" id="PS51257">
    <property type="entry name" value="PROKAR_LIPOPROTEIN"/>
    <property type="match status" value="1"/>
</dbReference>
<feature type="signal peptide" evidence="1">
    <location>
        <begin position="1"/>
        <end position="21"/>
    </location>
</feature>
<keyword evidence="3" id="KW-1185">Reference proteome</keyword>
<gene>
    <name evidence="2" type="ORF">F6V30_07975</name>
</gene>
<evidence type="ECO:0000313" key="3">
    <source>
        <dbReference type="Proteomes" id="UP000798046"/>
    </source>
</evidence>
<reference evidence="2 3" key="1">
    <citation type="journal article" date="2020" name="Microorganisms">
        <title>Description of Three Novel Members in the Family Geobacteraceae, Oryzomonas japonicum gen. nov., sp. nov., Oryzomonas sagensis sp. nov., and Oryzomonas ruber sp. nov.</title>
        <authorList>
            <person name="Xu Z."/>
            <person name="Masuda Y."/>
            <person name="Hayakawa C."/>
            <person name="Ushijima N."/>
            <person name="Kawano K."/>
            <person name="Shiratori Y."/>
            <person name="Senoo K."/>
            <person name="Itoh H."/>
        </authorList>
    </citation>
    <scope>NUCLEOTIDE SEQUENCE [LARGE SCALE GENOMIC DNA]</scope>
    <source>
        <strain evidence="2 3">Red100</strain>
    </source>
</reference>
<dbReference type="Proteomes" id="UP000798046">
    <property type="component" value="Unassembled WGS sequence"/>
</dbReference>
<evidence type="ECO:0000256" key="1">
    <source>
        <dbReference type="SAM" id="SignalP"/>
    </source>
</evidence>
<feature type="chain" id="PRO_5046929592" description="Lipoprotein" evidence="1">
    <location>
        <begin position="22"/>
        <end position="141"/>
    </location>
</feature>
<accession>A0ABQ6TN72</accession>
<dbReference type="RefSeq" id="WP_151156466.1">
    <property type="nucleotide sequence ID" value="NZ_VZRA01000002.1"/>
</dbReference>
<dbReference type="EMBL" id="VZRA01000002">
    <property type="protein sequence ID" value="KAB0670092.1"/>
    <property type="molecule type" value="Genomic_DNA"/>
</dbReference>